<dbReference type="PANTHER" id="PTHR23232:SF163">
    <property type="entry name" value="ZINC FINGER PROTEIN 589"/>
    <property type="match status" value="1"/>
</dbReference>
<evidence type="ECO:0000313" key="4">
    <source>
        <dbReference type="Proteomes" id="UP000002280"/>
    </source>
</evidence>
<proteinExistence type="predicted"/>
<keyword evidence="4" id="KW-1185">Reference proteome</keyword>
<evidence type="ECO:0000259" key="2">
    <source>
        <dbReference type="PROSITE" id="PS50805"/>
    </source>
</evidence>
<gene>
    <name evidence="3" type="primary">LOC100012004</name>
</gene>
<sequence>MTGRRRRPQPQPLRSSATVERTRACVTAPERWAQPGHASRQPSLPWTARFSGQSSAERARMAPTPGRAPPRQERVTFGDVAVDFTLDEWVCLDSAQKALYRDVMLENYGHLVCLGLAGAKPAVIQRLERGEAAWCPGVPGSRLPGLFFF</sequence>
<evidence type="ECO:0000313" key="3">
    <source>
        <dbReference type="Ensembl" id="ENSMODP00000056353.1"/>
    </source>
</evidence>
<feature type="compositionally biased region" description="Polar residues" evidence="1">
    <location>
        <begin position="40"/>
        <end position="56"/>
    </location>
</feature>
<dbReference type="CDD" id="cd07765">
    <property type="entry name" value="KRAB_A-box"/>
    <property type="match status" value="1"/>
</dbReference>
<dbReference type="InterPro" id="IPR001909">
    <property type="entry name" value="KRAB"/>
</dbReference>
<reference evidence="3" key="2">
    <citation type="submission" date="2025-08" db="UniProtKB">
        <authorList>
            <consortium name="Ensembl"/>
        </authorList>
    </citation>
    <scope>IDENTIFICATION</scope>
</reference>
<dbReference type="InterPro" id="IPR036051">
    <property type="entry name" value="KRAB_dom_sf"/>
</dbReference>
<dbReference type="Pfam" id="PF01352">
    <property type="entry name" value="KRAB"/>
    <property type="match status" value="1"/>
</dbReference>
<dbReference type="PROSITE" id="PS50805">
    <property type="entry name" value="KRAB"/>
    <property type="match status" value="1"/>
</dbReference>
<feature type="domain" description="KRAB" evidence="2">
    <location>
        <begin position="75"/>
        <end position="146"/>
    </location>
</feature>
<dbReference type="PANTHER" id="PTHR23232">
    <property type="entry name" value="KRAB DOMAIN C2H2 ZINC FINGER"/>
    <property type="match status" value="1"/>
</dbReference>
<evidence type="ECO:0000256" key="1">
    <source>
        <dbReference type="SAM" id="MobiDB-lite"/>
    </source>
</evidence>
<dbReference type="Ensembl" id="ENSMODT00000061348.1">
    <property type="protein sequence ID" value="ENSMODP00000056353.1"/>
    <property type="gene ID" value="ENSMODG00000000349.4"/>
</dbReference>
<reference evidence="3" key="3">
    <citation type="submission" date="2025-09" db="UniProtKB">
        <authorList>
            <consortium name="Ensembl"/>
        </authorList>
    </citation>
    <scope>IDENTIFICATION</scope>
</reference>
<dbReference type="SMART" id="SM00349">
    <property type="entry name" value="KRAB"/>
    <property type="match status" value="1"/>
</dbReference>
<protein>
    <submittedName>
        <fullName evidence="3">Zinc finger protein 345-like</fullName>
    </submittedName>
</protein>
<dbReference type="GeneTree" id="ENSGT00940000153582"/>
<dbReference type="InterPro" id="IPR050169">
    <property type="entry name" value="Krueppel_C2H2_ZnF"/>
</dbReference>
<dbReference type="SUPFAM" id="SSF109640">
    <property type="entry name" value="KRAB domain (Kruppel-associated box)"/>
    <property type="match status" value="1"/>
</dbReference>
<dbReference type="Proteomes" id="UP000002280">
    <property type="component" value="Chromosome 3"/>
</dbReference>
<name>A0A5F8H8N8_MONDO</name>
<dbReference type="GO" id="GO:0006355">
    <property type="term" value="P:regulation of DNA-templated transcription"/>
    <property type="evidence" value="ECO:0007669"/>
    <property type="project" value="InterPro"/>
</dbReference>
<dbReference type="Gene3D" id="6.10.140.140">
    <property type="match status" value="1"/>
</dbReference>
<reference evidence="3 4" key="1">
    <citation type="journal article" date="2007" name="Nature">
        <title>Genome of the marsupial Monodelphis domestica reveals innovation in non-coding sequences.</title>
        <authorList>
            <person name="Mikkelsen T.S."/>
            <person name="Wakefield M.J."/>
            <person name="Aken B."/>
            <person name="Amemiya C.T."/>
            <person name="Chang J.L."/>
            <person name="Duke S."/>
            <person name="Garber M."/>
            <person name="Gentles A.J."/>
            <person name="Goodstadt L."/>
            <person name="Heger A."/>
            <person name="Jurka J."/>
            <person name="Kamal M."/>
            <person name="Mauceli E."/>
            <person name="Searle S.M."/>
            <person name="Sharpe T."/>
            <person name="Baker M.L."/>
            <person name="Batzer M.A."/>
            <person name="Benos P.V."/>
            <person name="Belov K."/>
            <person name="Clamp M."/>
            <person name="Cook A."/>
            <person name="Cuff J."/>
            <person name="Das R."/>
            <person name="Davidow L."/>
            <person name="Deakin J.E."/>
            <person name="Fazzari M.J."/>
            <person name="Glass J.L."/>
            <person name="Grabherr M."/>
            <person name="Greally J.M."/>
            <person name="Gu W."/>
            <person name="Hore T.A."/>
            <person name="Huttley G.A."/>
            <person name="Kleber M."/>
            <person name="Jirtle R.L."/>
            <person name="Koina E."/>
            <person name="Lee J.T."/>
            <person name="Mahony S."/>
            <person name="Marra M.A."/>
            <person name="Miller R.D."/>
            <person name="Nicholls R.D."/>
            <person name="Oda M."/>
            <person name="Papenfuss A.T."/>
            <person name="Parra Z.E."/>
            <person name="Pollock D.D."/>
            <person name="Ray D.A."/>
            <person name="Schein J.E."/>
            <person name="Speed T.P."/>
            <person name="Thompson K."/>
            <person name="VandeBerg J.L."/>
            <person name="Wade C.M."/>
            <person name="Walker J.A."/>
            <person name="Waters P.D."/>
            <person name="Webber C."/>
            <person name="Weidman J.R."/>
            <person name="Xie X."/>
            <person name="Zody M.C."/>
            <person name="Baldwin J."/>
            <person name="Abdouelleil A."/>
            <person name="Abdulkadir J."/>
            <person name="Abebe A."/>
            <person name="Abera B."/>
            <person name="Abreu J."/>
            <person name="Acer S.C."/>
            <person name="Aftuck L."/>
            <person name="Alexander A."/>
            <person name="An P."/>
            <person name="Anderson E."/>
            <person name="Anderson S."/>
            <person name="Arachi H."/>
            <person name="Azer M."/>
            <person name="Bachantsang P."/>
            <person name="Barry A."/>
            <person name="Bayul T."/>
            <person name="Berlin A."/>
            <person name="Bessette D."/>
            <person name="Bloom T."/>
            <person name="Bloom T."/>
            <person name="Boguslavskiy L."/>
            <person name="Bonnet C."/>
            <person name="Boukhgalter B."/>
            <person name="Bourzgui I."/>
            <person name="Brown A."/>
            <person name="Cahill P."/>
            <person name="Channer S."/>
            <person name="Cheshatsang Y."/>
            <person name="Chuda L."/>
            <person name="Citroen M."/>
            <person name="Collymore A."/>
            <person name="Cooke P."/>
            <person name="Costello M."/>
            <person name="D'Aco K."/>
            <person name="Daza R."/>
            <person name="De Haan G."/>
            <person name="DeGray S."/>
            <person name="DeMaso C."/>
            <person name="Dhargay N."/>
            <person name="Dooley K."/>
            <person name="Dooley E."/>
            <person name="Doricent M."/>
            <person name="Dorje P."/>
            <person name="Dorjee K."/>
            <person name="Dupes A."/>
            <person name="Elong R."/>
            <person name="Falk J."/>
            <person name="Farina A."/>
            <person name="Faro S."/>
            <person name="Ferguson D."/>
            <person name="Fisher S."/>
            <person name="Foley C.D."/>
            <person name="Franke A."/>
            <person name="Friedrich D."/>
            <person name="Gadbois L."/>
            <person name="Gearin G."/>
            <person name="Gearin C.R."/>
            <person name="Giannoukos G."/>
            <person name="Goode T."/>
            <person name="Graham J."/>
            <person name="Grandbois E."/>
            <person name="Grewal S."/>
            <person name="Gyaltsen K."/>
            <person name="Hafez N."/>
            <person name="Hagos B."/>
            <person name="Hall J."/>
            <person name="Henson C."/>
            <person name="Hollinger A."/>
            <person name="Honan T."/>
            <person name="Huard M.D."/>
            <person name="Hughes L."/>
            <person name="Hurhula B."/>
            <person name="Husby M.E."/>
            <person name="Kamat A."/>
            <person name="Kanga B."/>
            <person name="Kashin S."/>
            <person name="Khazanovich D."/>
            <person name="Kisner P."/>
            <person name="Lance K."/>
            <person name="Lara M."/>
            <person name="Lee W."/>
            <person name="Lennon N."/>
            <person name="Letendre F."/>
            <person name="LeVine R."/>
            <person name="Lipovsky A."/>
            <person name="Liu X."/>
            <person name="Liu J."/>
            <person name="Liu S."/>
            <person name="Lokyitsang T."/>
            <person name="Lokyitsang Y."/>
            <person name="Lubonja R."/>
            <person name="Lui A."/>
            <person name="MacDonald P."/>
            <person name="Magnisalis V."/>
            <person name="Maru K."/>
            <person name="Matthews C."/>
            <person name="McCusker W."/>
            <person name="McDonough S."/>
            <person name="Mehta T."/>
            <person name="Meldrim J."/>
            <person name="Meneus L."/>
            <person name="Mihai O."/>
            <person name="Mihalev A."/>
            <person name="Mihova T."/>
            <person name="Mittelman R."/>
            <person name="Mlenga V."/>
            <person name="Montmayeur A."/>
            <person name="Mulrain L."/>
            <person name="Navidi A."/>
            <person name="Naylor J."/>
            <person name="Negash T."/>
            <person name="Nguyen T."/>
            <person name="Nguyen N."/>
            <person name="Nicol R."/>
            <person name="Norbu C."/>
            <person name="Norbu N."/>
            <person name="Novod N."/>
            <person name="O'Neill B."/>
            <person name="Osman S."/>
            <person name="Markiewicz E."/>
            <person name="Oyono O.L."/>
            <person name="Patti C."/>
            <person name="Phunkhang P."/>
            <person name="Pierre F."/>
            <person name="Priest M."/>
            <person name="Raghuraman S."/>
            <person name="Rege F."/>
            <person name="Reyes R."/>
            <person name="Rise C."/>
            <person name="Rogov P."/>
            <person name="Ross K."/>
            <person name="Ryan E."/>
            <person name="Settipalli S."/>
            <person name="Shea T."/>
            <person name="Sherpa N."/>
            <person name="Shi L."/>
            <person name="Shih D."/>
            <person name="Sparrow T."/>
            <person name="Spaulding J."/>
            <person name="Stalker J."/>
            <person name="Stange-Thomann N."/>
            <person name="Stavropoulos S."/>
            <person name="Stone C."/>
            <person name="Strader C."/>
            <person name="Tesfaye S."/>
            <person name="Thomson T."/>
            <person name="Thoulutsang Y."/>
            <person name="Thoulutsang D."/>
            <person name="Topham K."/>
            <person name="Topping I."/>
            <person name="Tsamla T."/>
            <person name="Vassiliev H."/>
            <person name="Vo A."/>
            <person name="Wangchuk T."/>
            <person name="Wangdi T."/>
            <person name="Weiand M."/>
            <person name="Wilkinson J."/>
            <person name="Wilson A."/>
            <person name="Yadav S."/>
            <person name="Young G."/>
            <person name="Yu Q."/>
            <person name="Zembek L."/>
            <person name="Zhong D."/>
            <person name="Zimmer A."/>
            <person name="Zwirko Z."/>
            <person name="Jaffe D.B."/>
            <person name="Alvarez P."/>
            <person name="Brockman W."/>
            <person name="Butler J."/>
            <person name="Chin C."/>
            <person name="Gnerre S."/>
            <person name="MacCallum I."/>
            <person name="Graves J.A."/>
            <person name="Ponting C.P."/>
            <person name="Breen M."/>
            <person name="Samollow P.B."/>
            <person name="Lander E.S."/>
            <person name="Lindblad-Toh K."/>
        </authorList>
    </citation>
    <scope>NUCLEOTIDE SEQUENCE [LARGE SCALE GENOMIC DNA]</scope>
</reference>
<dbReference type="AlphaFoldDB" id="A0A5F8H8N8"/>
<feature type="region of interest" description="Disordered" evidence="1">
    <location>
        <begin position="1"/>
        <end position="72"/>
    </location>
</feature>
<dbReference type="Bgee" id="ENSMODG00000000349">
    <property type="expression patterns" value="Expressed in heart and 18 other cell types or tissues"/>
</dbReference>
<organism evidence="3 4">
    <name type="scientific">Monodelphis domestica</name>
    <name type="common">Gray short-tailed opossum</name>
    <dbReference type="NCBI Taxonomy" id="13616"/>
    <lineage>
        <taxon>Eukaryota</taxon>
        <taxon>Metazoa</taxon>
        <taxon>Chordata</taxon>
        <taxon>Craniata</taxon>
        <taxon>Vertebrata</taxon>
        <taxon>Euteleostomi</taxon>
        <taxon>Mammalia</taxon>
        <taxon>Metatheria</taxon>
        <taxon>Didelphimorphia</taxon>
        <taxon>Didelphidae</taxon>
        <taxon>Monodelphis</taxon>
    </lineage>
</organism>
<accession>A0A5F8H8N8</accession>